<dbReference type="SMART" id="SM00028">
    <property type="entry name" value="TPR"/>
    <property type="match status" value="2"/>
</dbReference>
<dbReference type="EMBL" id="CAMXCT010000963">
    <property type="protein sequence ID" value="CAI3985160.1"/>
    <property type="molecule type" value="Genomic_DNA"/>
</dbReference>
<accession>A0A9P1FSG7</accession>
<evidence type="ECO:0000313" key="11">
    <source>
        <dbReference type="EMBL" id="CAI3985160.1"/>
    </source>
</evidence>
<name>A0A9P1FSG7_9DINO</name>
<keyword evidence="5" id="KW-0106">Calcium</keyword>
<dbReference type="SUPFAM" id="SSF52499">
    <property type="entry name" value="Isochorismatase-like hydrolases"/>
    <property type="match status" value="1"/>
</dbReference>
<evidence type="ECO:0000256" key="6">
    <source>
        <dbReference type="ARBA" id="ARBA00037900"/>
    </source>
</evidence>
<evidence type="ECO:0000259" key="10">
    <source>
        <dbReference type="PROSITE" id="PS50222"/>
    </source>
</evidence>
<feature type="non-terminal residue" evidence="11">
    <location>
        <position position="932"/>
    </location>
</feature>
<gene>
    <name evidence="11" type="ORF">C1SCF055_LOCUS12641</name>
</gene>
<dbReference type="SUPFAM" id="SSF48452">
    <property type="entry name" value="TPR-like"/>
    <property type="match status" value="1"/>
</dbReference>
<comment type="pathway">
    <text evidence="6">Cofactor biosynthesis; nicotinate biosynthesis; nicotinate from nicotinamide: step 1/1.</text>
</comment>
<dbReference type="InterPro" id="IPR002048">
    <property type="entry name" value="EF_hand_dom"/>
</dbReference>
<evidence type="ECO:0000256" key="7">
    <source>
        <dbReference type="ARBA" id="ARBA00039017"/>
    </source>
</evidence>
<evidence type="ECO:0000256" key="1">
    <source>
        <dbReference type="ARBA" id="ARBA00006336"/>
    </source>
</evidence>
<dbReference type="EC" id="3.5.1.19" evidence="7"/>
<dbReference type="GO" id="GO:0008936">
    <property type="term" value="F:nicotinamidase activity"/>
    <property type="evidence" value="ECO:0007669"/>
    <property type="project" value="UniProtKB-EC"/>
</dbReference>
<organism evidence="11">
    <name type="scientific">Cladocopium goreaui</name>
    <dbReference type="NCBI Taxonomy" id="2562237"/>
    <lineage>
        <taxon>Eukaryota</taxon>
        <taxon>Sar</taxon>
        <taxon>Alveolata</taxon>
        <taxon>Dinophyceae</taxon>
        <taxon>Suessiales</taxon>
        <taxon>Symbiodiniaceae</taxon>
        <taxon>Cladocopium</taxon>
    </lineage>
</organism>
<reference evidence="11" key="1">
    <citation type="submission" date="2022-10" db="EMBL/GenBank/DDBJ databases">
        <authorList>
            <person name="Chen Y."/>
            <person name="Dougan E. K."/>
            <person name="Chan C."/>
            <person name="Rhodes N."/>
            <person name="Thang M."/>
        </authorList>
    </citation>
    <scope>NUCLEOTIDE SEQUENCE</scope>
</reference>
<evidence type="ECO:0000256" key="5">
    <source>
        <dbReference type="ARBA" id="ARBA00022837"/>
    </source>
</evidence>
<comment type="similarity">
    <text evidence="1">Belongs to the isochorismatase family.</text>
</comment>
<sequence length="932" mass="103605">MAVPGGSKSGGSKRSEERKARKYAEEGVRMYQMGRNRFEPKLLLRAKELLAASVALHPSAASFFYLGNTLNLLARPKTATRAYLECLRLNPASSAAHQNVAQVFDDLGNRTAALAHYQHWVDLEPRSAKAKKGLALSYLWAHTDRLQDGSRLCDELLVLLLPPSQEATAQQDFCTRDSFEECGDPSSSHWMTHIEPKFRRAQEAAFRSWRGGPVALPFNSKDAVTWADSPTRCTQGVAVRDPLQVAEIQAVHELSTGGSVYGQRIPVTFGGPFSWAGQRYIERSVRLSTLTDVMISGNEGVVTKGCQILVPYYDKQVPWHENLPHPAHPKEEVKWLPVALWLLVMFPANFFSFLVDELARLAVWLTVSKQRVPLLARLLTGHGTAETFQLSKLQGACRSGVRPHFMGPERVAEPRFLVRELHMVDWHDAPESAKREDVFLLPPRWALQNLRRLAVGQALGFQETGNQEEGSPRSRNHTLLWIQRATATTRRVANEEALLHAMMAEMGSGWQLKVFSDIPPAPTAHEALHLFRSADLVVGLYHGSEIQRAYYQVFLEVLPAGKDLSNKQVDDFMNEFDADKSGTIGLNELHAFLRFYDSSSKTMRRKTALLVIDVQNDFISGTLAVQTSEGIVPTINQMRDQFDCVVISYDWHPHEHCSFVESANAGKVAMKETESVGKLKAFTQVTLLGDADRAEHPQMLYPRHAVQNTWGGECHKDLVVKPEDMSVYKGKKANIDSYSAFFDNCKANDTGLTKQLEDAGVTDVYCCGLVFDICVKSSALHGAEMGFRVSVIEDACKPLSESEVLPTKKVLNEAGVRVLTSAQAVAEVKQIKAAGNMALGDFIQQVAHHKNAAMLHKVEALSSHCLRGRPRVAEIRGFALDFKYRLVPGQGDRMQNMVALRSISVSEVMLRGIGLHQSVNITVPIDDVLEAL</sequence>
<keyword evidence="4" id="KW-0378">Hydrolase</keyword>
<evidence type="ECO:0000256" key="3">
    <source>
        <dbReference type="ARBA" id="ARBA00022723"/>
    </source>
</evidence>
<dbReference type="GO" id="GO:0005509">
    <property type="term" value="F:calcium ion binding"/>
    <property type="evidence" value="ECO:0007669"/>
    <property type="project" value="InterPro"/>
</dbReference>
<evidence type="ECO:0000256" key="4">
    <source>
        <dbReference type="ARBA" id="ARBA00022801"/>
    </source>
</evidence>
<dbReference type="GO" id="GO:0019363">
    <property type="term" value="P:pyridine nucleotide biosynthetic process"/>
    <property type="evidence" value="ECO:0007669"/>
    <property type="project" value="UniProtKB-KW"/>
</dbReference>
<protein>
    <recommendedName>
        <fullName evidence="7">nicotinamidase</fullName>
        <ecNumber evidence="7">3.5.1.19</ecNumber>
    </recommendedName>
    <alternativeName>
        <fullName evidence="8">Nicotinamide deamidase</fullName>
    </alternativeName>
</protein>
<reference evidence="12" key="2">
    <citation type="submission" date="2024-04" db="EMBL/GenBank/DDBJ databases">
        <authorList>
            <person name="Chen Y."/>
            <person name="Shah S."/>
            <person name="Dougan E. K."/>
            <person name="Thang M."/>
            <person name="Chan C."/>
        </authorList>
    </citation>
    <scope>NUCLEOTIDE SEQUENCE [LARGE SCALE GENOMIC DNA]</scope>
</reference>
<dbReference type="PROSITE" id="PS00018">
    <property type="entry name" value="EF_HAND_1"/>
    <property type="match status" value="1"/>
</dbReference>
<dbReference type="Gene3D" id="1.25.40.10">
    <property type="entry name" value="Tetratricopeptide repeat domain"/>
    <property type="match status" value="1"/>
</dbReference>
<evidence type="ECO:0000256" key="2">
    <source>
        <dbReference type="ARBA" id="ARBA00022642"/>
    </source>
</evidence>
<keyword evidence="2" id="KW-0662">Pyridine nucleotide biosynthesis</keyword>
<dbReference type="PANTHER" id="PTHR11080:SF2">
    <property type="entry name" value="LD05707P"/>
    <property type="match status" value="1"/>
</dbReference>
<dbReference type="PROSITE" id="PS50222">
    <property type="entry name" value="EF_HAND_2"/>
    <property type="match status" value="1"/>
</dbReference>
<evidence type="ECO:0000256" key="9">
    <source>
        <dbReference type="SAM" id="MobiDB-lite"/>
    </source>
</evidence>
<feature type="compositionally biased region" description="Basic and acidic residues" evidence="9">
    <location>
        <begin position="13"/>
        <end position="22"/>
    </location>
</feature>
<dbReference type="Proteomes" id="UP001152797">
    <property type="component" value="Unassembled WGS sequence"/>
</dbReference>
<feature type="domain" description="EF-hand" evidence="10">
    <location>
        <begin position="564"/>
        <end position="599"/>
    </location>
</feature>
<evidence type="ECO:0000256" key="8">
    <source>
        <dbReference type="ARBA" id="ARBA00043224"/>
    </source>
</evidence>
<dbReference type="Gene3D" id="3.40.50.850">
    <property type="entry name" value="Isochorismatase-like"/>
    <property type="match status" value="1"/>
</dbReference>
<dbReference type="Pfam" id="PF00857">
    <property type="entry name" value="Isochorismatase"/>
    <property type="match status" value="1"/>
</dbReference>
<dbReference type="InterPro" id="IPR036380">
    <property type="entry name" value="Isochorismatase-like_sf"/>
</dbReference>
<proteinExistence type="inferred from homology"/>
<dbReference type="AlphaFoldDB" id="A0A9P1FSG7"/>
<dbReference type="InterPro" id="IPR018247">
    <property type="entry name" value="EF_Hand_1_Ca_BS"/>
</dbReference>
<dbReference type="EMBL" id="CAMXCT020000963">
    <property type="protein sequence ID" value="CAL1138535.1"/>
    <property type="molecule type" value="Genomic_DNA"/>
</dbReference>
<evidence type="ECO:0000313" key="12">
    <source>
        <dbReference type="EMBL" id="CAL1138535.1"/>
    </source>
</evidence>
<comment type="caution">
    <text evidence="11">The sequence shown here is derived from an EMBL/GenBank/DDBJ whole genome shotgun (WGS) entry which is preliminary data.</text>
</comment>
<dbReference type="InterPro" id="IPR052347">
    <property type="entry name" value="Isochorismatase_Nicotinamidase"/>
</dbReference>
<dbReference type="InterPro" id="IPR000868">
    <property type="entry name" value="Isochorismatase-like_dom"/>
</dbReference>
<dbReference type="InterPro" id="IPR019734">
    <property type="entry name" value="TPR_rpt"/>
</dbReference>
<feature type="region of interest" description="Disordered" evidence="9">
    <location>
        <begin position="1"/>
        <end position="22"/>
    </location>
</feature>
<dbReference type="PANTHER" id="PTHR11080">
    <property type="entry name" value="PYRAZINAMIDASE/NICOTINAMIDASE"/>
    <property type="match status" value="1"/>
</dbReference>
<evidence type="ECO:0000313" key="13">
    <source>
        <dbReference type="Proteomes" id="UP001152797"/>
    </source>
</evidence>
<dbReference type="InterPro" id="IPR011990">
    <property type="entry name" value="TPR-like_helical_dom_sf"/>
</dbReference>
<dbReference type="EMBL" id="CAMXCT030000963">
    <property type="protein sequence ID" value="CAL4772472.1"/>
    <property type="molecule type" value="Genomic_DNA"/>
</dbReference>
<dbReference type="OrthoDB" id="1739143at2759"/>
<keyword evidence="13" id="KW-1185">Reference proteome</keyword>
<dbReference type="SUPFAM" id="SSF47473">
    <property type="entry name" value="EF-hand"/>
    <property type="match status" value="1"/>
</dbReference>
<dbReference type="InterPro" id="IPR011992">
    <property type="entry name" value="EF-hand-dom_pair"/>
</dbReference>
<keyword evidence="3" id="KW-0479">Metal-binding</keyword>